<dbReference type="PANTHER" id="PTHR28307">
    <property type="entry name" value="PROTEIN PAL1"/>
    <property type="match status" value="1"/>
</dbReference>
<keyword evidence="3" id="KW-1185">Reference proteome</keyword>
<organism evidence="2 3">
    <name type="scientific">Podospora fimiseda</name>
    <dbReference type="NCBI Taxonomy" id="252190"/>
    <lineage>
        <taxon>Eukaryota</taxon>
        <taxon>Fungi</taxon>
        <taxon>Dikarya</taxon>
        <taxon>Ascomycota</taxon>
        <taxon>Pezizomycotina</taxon>
        <taxon>Sordariomycetes</taxon>
        <taxon>Sordariomycetidae</taxon>
        <taxon>Sordariales</taxon>
        <taxon>Podosporaceae</taxon>
        <taxon>Podospora</taxon>
    </lineage>
</organism>
<feature type="region of interest" description="Disordered" evidence="1">
    <location>
        <begin position="34"/>
        <end position="179"/>
    </location>
</feature>
<dbReference type="Pfam" id="PF08316">
    <property type="entry name" value="Pal1"/>
    <property type="match status" value="1"/>
</dbReference>
<sequence>MDNGWQRGDDYGLPLDKHWASKYILGPLTDLEPSQEFATRFTPLPPSPPDSKAPTPTRPSFFKRHSRNSSYVDEKEEEDEEEKPFLRRLLSRTSSIASLRSNQSNRSSNKNPPPFPRSPSEQKKAVFTANPPPTRWNQGTILSRSNSVATPRPNMDKMDKPHRRTSSLAERYPGDKSHRPLDILTQEHIAKNEQKSSGIPRRTGSLRERYPGDMSHRPLAMLQREHRTADRAPHLHNRRRQQPSDTIDFLDHSGPIPGATYHHGGPFDPAMKERNTNPFYSPVAAVQLTNSLAIKATPAEYIQDSLVKHVPLQGTAVIPPGMKDMSGRTMDYEEGADLMREKDAPGGAYKRWDGIKYRDDDLKGKGEPWFSQDQADKERKAKGKNMASGMAYEMQPQKSRQTGQDVGTVRKRSVSNADNAAGKSTAPEFVEGGGLRRANSTGKTGGFTQSLKKRLGSIRGRKHSGES</sequence>
<feature type="compositionally biased region" description="Low complexity" evidence="1">
    <location>
        <begin position="98"/>
        <end position="110"/>
    </location>
</feature>
<dbReference type="PANTHER" id="PTHR28307:SF1">
    <property type="entry name" value="PAL1 CELL MORPHOLOGY PROTEIN"/>
    <property type="match status" value="1"/>
</dbReference>
<dbReference type="Proteomes" id="UP001301958">
    <property type="component" value="Unassembled WGS sequence"/>
</dbReference>
<feature type="compositionally biased region" description="Polar residues" evidence="1">
    <location>
        <begin position="135"/>
        <end position="149"/>
    </location>
</feature>
<dbReference type="EMBL" id="MU865305">
    <property type="protein sequence ID" value="KAK4229725.1"/>
    <property type="molecule type" value="Genomic_DNA"/>
</dbReference>
<evidence type="ECO:0000313" key="3">
    <source>
        <dbReference type="Proteomes" id="UP001301958"/>
    </source>
</evidence>
<comment type="caution">
    <text evidence="2">The sequence shown here is derived from an EMBL/GenBank/DDBJ whole genome shotgun (WGS) entry which is preliminary data.</text>
</comment>
<feature type="region of interest" description="Disordered" evidence="1">
    <location>
        <begin position="384"/>
        <end position="467"/>
    </location>
</feature>
<dbReference type="AlphaFoldDB" id="A0AAN7BUD1"/>
<feature type="compositionally biased region" description="Basic residues" evidence="1">
    <location>
        <begin position="451"/>
        <end position="467"/>
    </location>
</feature>
<evidence type="ECO:0000313" key="2">
    <source>
        <dbReference type="EMBL" id="KAK4229725.1"/>
    </source>
</evidence>
<proteinExistence type="predicted"/>
<evidence type="ECO:0000256" key="1">
    <source>
        <dbReference type="SAM" id="MobiDB-lite"/>
    </source>
</evidence>
<gene>
    <name evidence="2" type="ORF">QBC38DRAFT_84155</name>
</gene>
<name>A0AAN7BUD1_9PEZI</name>
<feature type="compositionally biased region" description="Polar residues" evidence="1">
    <location>
        <begin position="396"/>
        <end position="405"/>
    </location>
</feature>
<dbReference type="GO" id="GO:0005737">
    <property type="term" value="C:cytoplasm"/>
    <property type="evidence" value="ECO:0007669"/>
    <property type="project" value="TreeGrafter"/>
</dbReference>
<accession>A0AAN7BUD1</accession>
<feature type="compositionally biased region" description="Polar residues" evidence="1">
    <location>
        <begin position="438"/>
        <end position="450"/>
    </location>
</feature>
<protein>
    <submittedName>
        <fullName evidence="2">Protein pal1</fullName>
    </submittedName>
</protein>
<reference evidence="2" key="2">
    <citation type="submission" date="2023-05" db="EMBL/GenBank/DDBJ databases">
        <authorList>
            <consortium name="Lawrence Berkeley National Laboratory"/>
            <person name="Steindorff A."/>
            <person name="Hensen N."/>
            <person name="Bonometti L."/>
            <person name="Westerberg I."/>
            <person name="Brannstrom I.O."/>
            <person name="Guillou S."/>
            <person name="Cros-Aarteil S."/>
            <person name="Calhoun S."/>
            <person name="Haridas S."/>
            <person name="Kuo A."/>
            <person name="Mondo S."/>
            <person name="Pangilinan J."/>
            <person name="Riley R."/>
            <person name="Labutti K."/>
            <person name="Andreopoulos B."/>
            <person name="Lipzen A."/>
            <person name="Chen C."/>
            <person name="Yanf M."/>
            <person name="Daum C."/>
            <person name="Ng V."/>
            <person name="Clum A."/>
            <person name="Ohm R."/>
            <person name="Martin F."/>
            <person name="Silar P."/>
            <person name="Natvig D."/>
            <person name="Lalanne C."/>
            <person name="Gautier V."/>
            <person name="Ament-Velasquez S.L."/>
            <person name="Kruys A."/>
            <person name="Hutchinson M.I."/>
            <person name="Powell A.J."/>
            <person name="Barry K."/>
            <person name="Miller A.N."/>
            <person name="Grigoriev I.V."/>
            <person name="Debuchy R."/>
            <person name="Gladieux P."/>
            <person name="Thoren M.H."/>
            <person name="Johannesson H."/>
        </authorList>
    </citation>
    <scope>NUCLEOTIDE SEQUENCE</scope>
    <source>
        <strain evidence="2">CBS 990.96</strain>
    </source>
</reference>
<feature type="region of interest" description="Disordered" evidence="1">
    <location>
        <begin position="193"/>
        <end position="213"/>
    </location>
</feature>
<dbReference type="InterPro" id="IPR013226">
    <property type="entry name" value="Pal1"/>
</dbReference>
<reference evidence="2" key="1">
    <citation type="journal article" date="2023" name="Mol. Phylogenet. Evol.">
        <title>Genome-scale phylogeny and comparative genomics of the fungal order Sordariales.</title>
        <authorList>
            <person name="Hensen N."/>
            <person name="Bonometti L."/>
            <person name="Westerberg I."/>
            <person name="Brannstrom I.O."/>
            <person name="Guillou S."/>
            <person name="Cros-Aarteil S."/>
            <person name="Calhoun S."/>
            <person name="Haridas S."/>
            <person name="Kuo A."/>
            <person name="Mondo S."/>
            <person name="Pangilinan J."/>
            <person name="Riley R."/>
            <person name="LaButti K."/>
            <person name="Andreopoulos B."/>
            <person name="Lipzen A."/>
            <person name="Chen C."/>
            <person name="Yan M."/>
            <person name="Daum C."/>
            <person name="Ng V."/>
            <person name="Clum A."/>
            <person name="Steindorff A."/>
            <person name="Ohm R.A."/>
            <person name="Martin F."/>
            <person name="Silar P."/>
            <person name="Natvig D.O."/>
            <person name="Lalanne C."/>
            <person name="Gautier V."/>
            <person name="Ament-Velasquez S.L."/>
            <person name="Kruys A."/>
            <person name="Hutchinson M.I."/>
            <person name="Powell A.J."/>
            <person name="Barry K."/>
            <person name="Miller A.N."/>
            <person name="Grigoriev I.V."/>
            <person name="Debuchy R."/>
            <person name="Gladieux P."/>
            <person name="Hiltunen Thoren M."/>
            <person name="Johannesson H."/>
        </authorList>
    </citation>
    <scope>NUCLEOTIDE SEQUENCE</scope>
    <source>
        <strain evidence="2">CBS 990.96</strain>
    </source>
</reference>